<evidence type="ECO:0008006" key="4">
    <source>
        <dbReference type="Google" id="ProtNLM"/>
    </source>
</evidence>
<accession>A0A545VR01</accession>
<dbReference type="Proteomes" id="UP000315783">
    <property type="component" value="Unassembled WGS sequence"/>
</dbReference>
<organism evidence="2 3">
    <name type="scientific">Cordyceps javanica</name>
    <dbReference type="NCBI Taxonomy" id="43265"/>
    <lineage>
        <taxon>Eukaryota</taxon>
        <taxon>Fungi</taxon>
        <taxon>Dikarya</taxon>
        <taxon>Ascomycota</taxon>
        <taxon>Pezizomycotina</taxon>
        <taxon>Sordariomycetes</taxon>
        <taxon>Hypocreomycetidae</taxon>
        <taxon>Hypocreales</taxon>
        <taxon>Cordycipitaceae</taxon>
        <taxon>Cordyceps</taxon>
    </lineage>
</organism>
<evidence type="ECO:0000313" key="2">
    <source>
        <dbReference type="EMBL" id="TQV92073.1"/>
    </source>
</evidence>
<name>A0A545VR01_9HYPO</name>
<evidence type="ECO:0000256" key="1">
    <source>
        <dbReference type="SAM" id="MobiDB-lite"/>
    </source>
</evidence>
<comment type="caution">
    <text evidence="2">The sequence shown here is derived from an EMBL/GenBank/DDBJ whole genome shotgun (WGS) entry which is preliminary data.</text>
</comment>
<reference evidence="2 3" key="1">
    <citation type="journal article" date="2019" name="Appl. Microbiol. Biotechnol.">
        <title>Genome sequence of Isaria javanica and comparative genome analysis insights into family S53 peptidase evolution in fungal entomopathogens.</title>
        <authorList>
            <person name="Lin R."/>
            <person name="Zhang X."/>
            <person name="Xin B."/>
            <person name="Zou M."/>
            <person name="Gao Y."/>
            <person name="Qin F."/>
            <person name="Hu Q."/>
            <person name="Xie B."/>
            <person name="Cheng X."/>
        </authorList>
    </citation>
    <scope>NUCLEOTIDE SEQUENCE [LARGE SCALE GENOMIC DNA]</scope>
    <source>
        <strain evidence="2 3">IJ1G</strain>
    </source>
</reference>
<feature type="compositionally biased region" description="Low complexity" evidence="1">
    <location>
        <begin position="21"/>
        <end position="57"/>
    </location>
</feature>
<gene>
    <name evidence="2" type="ORF">IF1G_09145</name>
</gene>
<proteinExistence type="predicted"/>
<protein>
    <recommendedName>
        <fullName evidence="4">SSCRP protein</fullName>
    </recommendedName>
</protein>
<keyword evidence="3" id="KW-1185">Reference proteome</keyword>
<dbReference type="AlphaFoldDB" id="A0A545VR01"/>
<sequence length="125" mass="12853">MPEFANHASLPRLSLIMPSGDSSASYGRPSASSSSSSSSCSSSTTSSSACDSDSASSASSTTTAAAFTMDSSGHPPVASVQVLRCMRCARAVETTTTDDIATAGMVRISHNLYYCERCAKTVGYK</sequence>
<dbReference type="OrthoDB" id="3920481at2759"/>
<feature type="region of interest" description="Disordered" evidence="1">
    <location>
        <begin position="20"/>
        <end position="57"/>
    </location>
</feature>
<dbReference type="EMBL" id="SPUK01000016">
    <property type="protein sequence ID" value="TQV92073.1"/>
    <property type="molecule type" value="Genomic_DNA"/>
</dbReference>
<evidence type="ECO:0000313" key="3">
    <source>
        <dbReference type="Proteomes" id="UP000315783"/>
    </source>
</evidence>